<dbReference type="GO" id="GO:0005737">
    <property type="term" value="C:cytoplasm"/>
    <property type="evidence" value="ECO:0007669"/>
    <property type="project" value="TreeGrafter"/>
</dbReference>
<keyword evidence="3" id="KW-0812">Transmembrane</keyword>
<dbReference type="Gene3D" id="1.10.418.10">
    <property type="entry name" value="Calponin-like domain"/>
    <property type="match status" value="1"/>
</dbReference>
<evidence type="ECO:0000256" key="2">
    <source>
        <dbReference type="ARBA" id="ARBA00023203"/>
    </source>
</evidence>
<feature type="transmembrane region" description="Helical" evidence="3">
    <location>
        <begin position="55"/>
        <end position="77"/>
    </location>
</feature>
<dbReference type="GO" id="GO:0051639">
    <property type="term" value="P:actin filament network formation"/>
    <property type="evidence" value="ECO:0007669"/>
    <property type="project" value="TreeGrafter"/>
</dbReference>
<keyword evidence="3" id="KW-1133">Transmembrane helix</keyword>
<name>A0A6N2N5R6_SALVM</name>
<dbReference type="EMBL" id="CAADRP010002103">
    <property type="protein sequence ID" value="VFU61138.1"/>
    <property type="molecule type" value="Genomic_DNA"/>
</dbReference>
<keyword evidence="1" id="KW-0677">Repeat</keyword>
<keyword evidence="2" id="KW-0009">Actin-binding</keyword>
<proteinExistence type="predicted"/>
<dbReference type="GO" id="GO:0005884">
    <property type="term" value="C:actin filament"/>
    <property type="evidence" value="ECO:0007669"/>
    <property type="project" value="TreeGrafter"/>
</dbReference>
<dbReference type="GO" id="GO:0032432">
    <property type="term" value="C:actin filament bundle"/>
    <property type="evidence" value="ECO:0007669"/>
    <property type="project" value="TreeGrafter"/>
</dbReference>
<gene>
    <name evidence="4" type="ORF">SVIM_LOCUS456953</name>
</gene>
<dbReference type="InterPro" id="IPR036872">
    <property type="entry name" value="CH_dom_sf"/>
</dbReference>
<organism evidence="4">
    <name type="scientific">Salix viminalis</name>
    <name type="common">Common osier</name>
    <name type="synonym">Basket willow</name>
    <dbReference type="NCBI Taxonomy" id="40686"/>
    <lineage>
        <taxon>Eukaryota</taxon>
        <taxon>Viridiplantae</taxon>
        <taxon>Streptophyta</taxon>
        <taxon>Embryophyta</taxon>
        <taxon>Tracheophyta</taxon>
        <taxon>Spermatophyta</taxon>
        <taxon>Magnoliopsida</taxon>
        <taxon>eudicotyledons</taxon>
        <taxon>Gunneridae</taxon>
        <taxon>Pentapetalae</taxon>
        <taxon>rosids</taxon>
        <taxon>fabids</taxon>
        <taxon>Malpighiales</taxon>
        <taxon>Salicaceae</taxon>
        <taxon>Saliceae</taxon>
        <taxon>Salix</taxon>
    </lineage>
</organism>
<evidence type="ECO:0000256" key="3">
    <source>
        <dbReference type="SAM" id="Phobius"/>
    </source>
</evidence>
<dbReference type="AlphaFoldDB" id="A0A6N2N5R6"/>
<sequence>MAIDPDGKAYAYLLNILAPDHCNPSMLDTKDPKDRARVILDHAERASAILKSAPFLIGLLCSALLCSLTDIVVPGIIDERAINIRTHGIGCTVVNIRTRDLVGGRERFIISVSSSNFAVFNNDFGSVTKEPPVIKVQGSCIGPHDARFVYVCIWIGLSGTTQASVVDKTIGKFGFQCGN</sequence>
<dbReference type="PANTHER" id="PTHR19961:SF62">
    <property type="entry name" value="FIMBRIN-1"/>
    <property type="match status" value="1"/>
</dbReference>
<reference evidence="4" key="1">
    <citation type="submission" date="2019-03" db="EMBL/GenBank/DDBJ databases">
        <authorList>
            <person name="Mank J."/>
            <person name="Almeida P."/>
        </authorList>
    </citation>
    <scope>NUCLEOTIDE SEQUENCE</scope>
    <source>
        <strain evidence="4">78183</strain>
    </source>
</reference>
<keyword evidence="3" id="KW-0472">Membrane</keyword>
<evidence type="ECO:0000313" key="4">
    <source>
        <dbReference type="EMBL" id="VFU61138.1"/>
    </source>
</evidence>
<dbReference type="GO" id="GO:0051017">
    <property type="term" value="P:actin filament bundle assembly"/>
    <property type="evidence" value="ECO:0007669"/>
    <property type="project" value="InterPro"/>
</dbReference>
<dbReference type="SUPFAM" id="SSF47576">
    <property type="entry name" value="Calponin-homology domain, CH-domain"/>
    <property type="match status" value="2"/>
</dbReference>
<protein>
    <submittedName>
        <fullName evidence="4">Uncharacterized protein</fullName>
    </submittedName>
</protein>
<dbReference type="InterPro" id="IPR039959">
    <property type="entry name" value="Fimbrin/Plastin"/>
</dbReference>
<dbReference type="GO" id="GO:0051015">
    <property type="term" value="F:actin filament binding"/>
    <property type="evidence" value="ECO:0007669"/>
    <property type="project" value="InterPro"/>
</dbReference>
<dbReference type="PANTHER" id="PTHR19961">
    <property type="entry name" value="FIMBRIN/PLASTIN"/>
    <property type="match status" value="1"/>
</dbReference>
<evidence type="ECO:0000256" key="1">
    <source>
        <dbReference type="ARBA" id="ARBA00022737"/>
    </source>
</evidence>
<accession>A0A6N2N5R6</accession>